<dbReference type="GO" id="GO:0050660">
    <property type="term" value="F:flavin adenine dinucleotide binding"/>
    <property type="evidence" value="ECO:0007669"/>
    <property type="project" value="InterPro"/>
</dbReference>
<dbReference type="PANTHER" id="PTHR22777">
    <property type="entry name" value="HEMOLYSIN-RELATED"/>
    <property type="match status" value="1"/>
</dbReference>
<evidence type="ECO:0000256" key="11">
    <source>
        <dbReference type="SAM" id="Phobius"/>
    </source>
</evidence>
<reference evidence="14 15" key="1">
    <citation type="submission" date="2018-08" db="EMBL/GenBank/DDBJ databases">
        <title>A genome reference for cultivated species of the human gut microbiota.</title>
        <authorList>
            <person name="Zou Y."/>
            <person name="Xue W."/>
            <person name="Luo G."/>
        </authorList>
    </citation>
    <scope>NUCLEOTIDE SEQUENCE [LARGE SCALE GENOMIC DNA]</scope>
    <source>
        <strain evidence="14 15">AM07-24</strain>
    </source>
</reference>
<dbReference type="GO" id="GO:0005886">
    <property type="term" value="C:plasma membrane"/>
    <property type="evidence" value="ECO:0007669"/>
    <property type="project" value="UniProtKB-SubCell"/>
</dbReference>
<dbReference type="InterPro" id="IPR046342">
    <property type="entry name" value="CBS_dom_sf"/>
</dbReference>
<evidence type="ECO:0000256" key="5">
    <source>
        <dbReference type="ARBA" id="ARBA00022737"/>
    </source>
</evidence>
<dbReference type="Gene3D" id="3.10.580.10">
    <property type="entry name" value="CBS-domain"/>
    <property type="match status" value="1"/>
</dbReference>
<gene>
    <name evidence="14" type="ORF">DW099_17770</name>
</gene>
<keyword evidence="8 10" id="KW-0472">Membrane</keyword>
<dbReference type="AlphaFoldDB" id="A0A415DV82"/>
<evidence type="ECO:0000256" key="3">
    <source>
        <dbReference type="ARBA" id="ARBA00022475"/>
    </source>
</evidence>
<dbReference type="FunFam" id="3.10.580.10:FF:000002">
    <property type="entry name" value="Magnesium/cobalt efflux protein CorC"/>
    <property type="match status" value="1"/>
</dbReference>
<dbReference type="GeneID" id="83002838"/>
<feature type="domain" description="CNNM transmembrane" evidence="13">
    <location>
        <begin position="1"/>
        <end position="188"/>
    </location>
</feature>
<evidence type="ECO:0000256" key="1">
    <source>
        <dbReference type="ARBA" id="ARBA00004651"/>
    </source>
</evidence>
<dbReference type="Pfam" id="PF00571">
    <property type="entry name" value="CBS"/>
    <property type="match status" value="2"/>
</dbReference>
<evidence type="ECO:0000256" key="7">
    <source>
        <dbReference type="ARBA" id="ARBA00023122"/>
    </source>
</evidence>
<evidence type="ECO:0000259" key="12">
    <source>
        <dbReference type="PROSITE" id="PS51371"/>
    </source>
</evidence>
<dbReference type="SMART" id="SM00116">
    <property type="entry name" value="CBS"/>
    <property type="match status" value="2"/>
</dbReference>
<dbReference type="PROSITE" id="PS51846">
    <property type="entry name" value="CNNM"/>
    <property type="match status" value="1"/>
</dbReference>
<evidence type="ECO:0000259" key="13">
    <source>
        <dbReference type="PROSITE" id="PS51846"/>
    </source>
</evidence>
<dbReference type="SUPFAM" id="SSF54631">
    <property type="entry name" value="CBS-domain pair"/>
    <property type="match status" value="1"/>
</dbReference>
<dbReference type="Pfam" id="PF01595">
    <property type="entry name" value="CNNM"/>
    <property type="match status" value="1"/>
</dbReference>
<keyword evidence="6 10" id="KW-1133">Transmembrane helix</keyword>
<feature type="domain" description="CBS" evidence="12">
    <location>
        <begin position="205"/>
        <end position="264"/>
    </location>
</feature>
<dbReference type="InterPro" id="IPR036318">
    <property type="entry name" value="FAD-bd_PCMH-like_sf"/>
</dbReference>
<evidence type="ECO:0000256" key="2">
    <source>
        <dbReference type="ARBA" id="ARBA00006337"/>
    </source>
</evidence>
<name>A0A415DV82_9FIRM</name>
<evidence type="ECO:0000256" key="9">
    <source>
        <dbReference type="PROSITE-ProRule" id="PRU00703"/>
    </source>
</evidence>
<comment type="subcellular location">
    <subcellularLocation>
        <location evidence="1">Cell membrane</location>
        <topology evidence="1">Multi-pass membrane protein</topology>
    </subcellularLocation>
</comment>
<dbReference type="CDD" id="cd04590">
    <property type="entry name" value="CBS_pair_CorC_HlyC_assoc"/>
    <property type="match status" value="1"/>
</dbReference>
<keyword evidence="15" id="KW-1185">Reference proteome</keyword>
<dbReference type="SMART" id="SM01091">
    <property type="entry name" value="CorC_HlyC"/>
    <property type="match status" value="1"/>
</dbReference>
<dbReference type="RefSeq" id="WP_067533192.1">
    <property type="nucleotide sequence ID" value="NZ_AP025567.1"/>
</dbReference>
<organism evidence="14 15">
    <name type="scientific">Emergencia timonensis</name>
    <dbReference type="NCBI Taxonomy" id="1776384"/>
    <lineage>
        <taxon>Bacteria</taxon>
        <taxon>Bacillati</taxon>
        <taxon>Bacillota</taxon>
        <taxon>Clostridia</taxon>
        <taxon>Peptostreptococcales</taxon>
        <taxon>Anaerovoracaceae</taxon>
        <taxon>Emergencia</taxon>
    </lineage>
</organism>
<sequence>MDSHIGYSIGIIVVFLILSAYFSATETAFTSINRIRMKNLANDGDRRAKRVLELEEKYDNLLSTILIGNNLVNIGMTAVATALFLTLYPKYGASISTIVVTIVVLIFGEISPKSLAKENSEAFAMFSAPMIKVLMVLLTPVNYLFSQWKKLLSKLFKVADSRAITEDELLTIVEEAETEGSIEAGQSELIQNAIEFNELEAWDVLTPRVDVKAIEIDSTKKDVAKMFMETGFSRLPVYEGDLDKILGVLNQKDFHNYISGSKKTISDYVKPVIYVAGSMKAADLLKKLQVNKCHIAIIVDEYGGTAGLVTMEDIIEELVGDIYDEHDEVESQEITQLQDGSYRVLCSTNVEKMFDYFDEEVELDATTVNGWVVLQLDKLPKAGDTFEYEAGNKIFNGRVISADERKAIEINLMVTQKPEEEQNRKGN</sequence>
<evidence type="ECO:0000313" key="15">
    <source>
        <dbReference type="Proteomes" id="UP000284841"/>
    </source>
</evidence>
<keyword evidence="7 9" id="KW-0129">CBS domain</keyword>
<evidence type="ECO:0000256" key="4">
    <source>
        <dbReference type="ARBA" id="ARBA00022692"/>
    </source>
</evidence>
<feature type="transmembrane region" description="Helical" evidence="11">
    <location>
        <begin position="6"/>
        <end position="29"/>
    </location>
</feature>
<keyword evidence="4 10" id="KW-0812">Transmembrane</keyword>
<dbReference type="InterPro" id="IPR016169">
    <property type="entry name" value="FAD-bd_PCMH_sub2"/>
</dbReference>
<evidence type="ECO:0000256" key="10">
    <source>
        <dbReference type="PROSITE-ProRule" id="PRU01193"/>
    </source>
</evidence>
<dbReference type="OrthoDB" id="9798188at2"/>
<dbReference type="Pfam" id="PF03471">
    <property type="entry name" value="CorC_HlyC"/>
    <property type="match status" value="1"/>
</dbReference>
<dbReference type="InterPro" id="IPR000644">
    <property type="entry name" value="CBS_dom"/>
</dbReference>
<dbReference type="PROSITE" id="PS51371">
    <property type="entry name" value="CBS"/>
    <property type="match status" value="2"/>
</dbReference>
<dbReference type="InterPro" id="IPR005170">
    <property type="entry name" value="Transptr-assoc_dom"/>
</dbReference>
<dbReference type="InterPro" id="IPR002550">
    <property type="entry name" value="CNNM"/>
</dbReference>
<evidence type="ECO:0000313" key="14">
    <source>
        <dbReference type="EMBL" id="RHJ84048.1"/>
    </source>
</evidence>
<dbReference type="Proteomes" id="UP000284841">
    <property type="component" value="Unassembled WGS sequence"/>
</dbReference>
<comment type="similarity">
    <text evidence="2">Belongs to the UPF0053 family.</text>
</comment>
<protein>
    <submittedName>
        <fullName evidence="14">HlyC/CorC family transporter</fullName>
    </submittedName>
</protein>
<feature type="transmembrane region" description="Helical" evidence="11">
    <location>
        <begin position="91"/>
        <end position="110"/>
    </location>
</feature>
<proteinExistence type="inferred from homology"/>
<dbReference type="STRING" id="1776384.GCA_900086585_00424"/>
<dbReference type="InterPro" id="IPR044751">
    <property type="entry name" value="Ion_transp-like_CBS"/>
</dbReference>
<keyword evidence="3" id="KW-1003">Cell membrane</keyword>
<evidence type="ECO:0000256" key="8">
    <source>
        <dbReference type="ARBA" id="ARBA00023136"/>
    </source>
</evidence>
<feature type="transmembrane region" description="Helical" evidence="11">
    <location>
        <begin position="61"/>
        <end position="85"/>
    </location>
</feature>
<dbReference type="Gene3D" id="3.30.465.10">
    <property type="match status" value="1"/>
</dbReference>
<dbReference type="SUPFAM" id="SSF56176">
    <property type="entry name" value="FAD-binding/transporter-associated domain-like"/>
    <property type="match status" value="1"/>
</dbReference>
<keyword evidence="5" id="KW-0677">Repeat</keyword>
<feature type="transmembrane region" description="Helical" evidence="11">
    <location>
        <begin position="122"/>
        <end position="145"/>
    </location>
</feature>
<comment type="caution">
    <text evidence="14">The sequence shown here is derived from an EMBL/GenBank/DDBJ whole genome shotgun (WGS) entry which is preliminary data.</text>
</comment>
<dbReference type="PANTHER" id="PTHR22777:SF32">
    <property type="entry name" value="UPF0053 INNER MEMBRANE PROTEIN YFJD"/>
    <property type="match status" value="1"/>
</dbReference>
<feature type="domain" description="CBS" evidence="12">
    <location>
        <begin position="268"/>
        <end position="328"/>
    </location>
</feature>
<accession>A0A415DV82</accession>
<evidence type="ECO:0000256" key="6">
    <source>
        <dbReference type="ARBA" id="ARBA00022989"/>
    </source>
</evidence>
<dbReference type="EMBL" id="QRMS01000007">
    <property type="protein sequence ID" value="RHJ84048.1"/>
    <property type="molecule type" value="Genomic_DNA"/>
</dbReference>